<reference evidence="2" key="2">
    <citation type="submission" date="2015-01" db="EMBL/GenBank/DDBJ databases">
        <title>Evolutionary Origins and Diversification of the Mycorrhizal Mutualists.</title>
        <authorList>
            <consortium name="DOE Joint Genome Institute"/>
            <consortium name="Mycorrhizal Genomics Consortium"/>
            <person name="Kohler A."/>
            <person name="Kuo A."/>
            <person name="Nagy L.G."/>
            <person name="Floudas D."/>
            <person name="Copeland A."/>
            <person name="Barry K.W."/>
            <person name="Cichocki N."/>
            <person name="Veneault-Fourrey C."/>
            <person name="LaButti K."/>
            <person name="Lindquist E.A."/>
            <person name="Lipzen A."/>
            <person name="Lundell T."/>
            <person name="Morin E."/>
            <person name="Murat C."/>
            <person name="Riley R."/>
            <person name="Ohm R."/>
            <person name="Sun H."/>
            <person name="Tunlid A."/>
            <person name="Henrissat B."/>
            <person name="Grigoriev I.V."/>
            <person name="Hibbett D.S."/>
            <person name="Martin F."/>
        </authorList>
    </citation>
    <scope>NUCLEOTIDE SEQUENCE [LARGE SCALE GENOMIC DNA]</scope>
    <source>
        <strain evidence="2">UH-Slu-Lm8-n1</strain>
    </source>
</reference>
<dbReference type="AlphaFoldDB" id="A0A0C9ZIY7"/>
<evidence type="ECO:0000313" key="1">
    <source>
        <dbReference type="EMBL" id="KIK37385.1"/>
    </source>
</evidence>
<name>A0A0C9ZIY7_9AGAM</name>
<organism evidence="1 2">
    <name type="scientific">Suillus luteus UH-Slu-Lm8-n1</name>
    <dbReference type="NCBI Taxonomy" id="930992"/>
    <lineage>
        <taxon>Eukaryota</taxon>
        <taxon>Fungi</taxon>
        <taxon>Dikarya</taxon>
        <taxon>Basidiomycota</taxon>
        <taxon>Agaricomycotina</taxon>
        <taxon>Agaricomycetes</taxon>
        <taxon>Agaricomycetidae</taxon>
        <taxon>Boletales</taxon>
        <taxon>Suillineae</taxon>
        <taxon>Suillaceae</taxon>
        <taxon>Suillus</taxon>
    </lineage>
</organism>
<dbReference type="HOGENOM" id="CLU_2456269_0_0_1"/>
<dbReference type="InParanoid" id="A0A0C9ZIY7"/>
<evidence type="ECO:0000313" key="2">
    <source>
        <dbReference type="Proteomes" id="UP000054485"/>
    </source>
</evidence>
<dbReference type="Proteomes" id="UP000054485">
    <property type="component" value="Unassembled WGS sequence"/>
</dbReference>
<dbReference type="EMBL" id="KN835454">
    <property type="protein sequence ID" value="KIK37385.1"/>
    <property type="molecule type" value="Genomic_DNA"/>
</dbReference>
<gene>
    <name evidence="1" type="ORF">CY34DRAFT_810376</name>
</gene>
<reference evidence="1 2" key="1">
    <citation type="submission" date="2014-04" db="EMBL/GenBank/DDBJ databases">
        <authorList>
            <consortium name="DOE Joint Genome Institute"/>
            <person name="Kuo A."/>
            <person name="Ruytinx J."/>
            <person name="Rineau F."/>
            <person name="Colpaert J."/>
            <person name="Kohler A."/>
            <person name="Nagy L.G."/>
            <person name="Floudas D."/>
            <person name="Copeland A."/>
            <person name="Barry K.W."/>
            <person name="Cichocki N."/>
            <person name="Veneault-Fourrey C."/>
            <person name="LaButti K."/>
            <person name="Lindquist E.A."/>
            <person name="Lipzen A."/>
            <person name="Lundell T."/>
            <person name="Morin E."/>
            <person name="Murat C."/>
            <person name="Sun H."/>
            <person name="Tunlid A."/>
            <person name="Henrissat B."/>
            <person name="Grigoriev I.V."/>
            <person name="Hibbett D.S."/>
            <person name="Martin F."/>
            <person name="Nordberg H.P."/>
            <person name="Cantor M.N."/>
            <person name="Hua S.X."/>
        </authorList>
    </citation>
    <scope>NUCLEOTIDE SEQUENCE [LARGE SCALE GENOMIC DNA]</scope>
    <source>
        <strain evidence="1 2">UH-Slu-Lm8-n1</strain>
    </source>
</reference>
<accession>A0A0C9ZIY7</accession>
<sequence length="89" mass="9589">MALGKLCSMAAAKSSCGDSYVKNVGWTTCSKRVYSLIVVQSTVLEGSSITGSEVNEALSKREVGRHVAKGTSVTCRPLYRSRGAEHHWL</sequence>
<protein>
    <submittedName>
        <fullName evidence="1">Uncharacterized protein</fullName>
    </submittedName>
</protein>
<proteinExistence type="predicted"/>
<keyword evidence="2" id="KW-1185">Reference proteome</keyword>